<keyword evidence="4" id="KW-1185">Reference proteome</keyword>
<evidence type="ECO:0000313" key="4">
    <source>
        <dbReference type="Proteomes" id="UP000199602"/>
    </source>
</evidence>
<dbReference type="STRING" id="206665.SAMN04488516_101128"/>
<dbReference type="OrthoDB" id="9797795at2"/>
<dbReference type="InterPro" id="IPR051199">
    <property type="entry name" value="LPS_LOS_Heptosyltrfase"/>
</dbReference>
<dbReference type="RefSeq" id="WP_092061805.1">
    <property type="nucleotide sequence ID" value="NZ_FNIN01000001.1"/>
</dbReference>
<keyword evidence="2 3" id="KW-0808">Transferase</keyword>
<dbReference type="InterPro" id="IPR002201">
    <property type="entry name" value="Glyco_trans_9"/>
</dbReference>
<accession>A0A1G9ZQC7</accession>
<reference evidence="3 4" key="1">
    <citation type="submission" date="2016-10" db="EMBL/GenBank/DDBJ databases">
        <authorList>
            <person name="de Groot N.N."/>
        </authorList>
    </citation>
    <scope>NUCLEOTIDE SEQUENCE [LARGE SCALE GENOMIC DNA]</scope>
    <source>
        <strain evidence="3 4">DSM 15269</strain>
    </source>
</reference>
<evidence type="ECO:0000256" key="1">
    <source>
        <dbReference type="ARBA" id="ARBA00022676"/>
    </source>
</evidence>
<dbReference type="PANTHER" id="PTHR30160">
    <property type="entry name" value="TETRAACYLDISACCHARIDE 4'-KINASE-RELATED"/>
    <property type="match status" value="1"/>
</dbReference>
<evidence type="ECO:0000256" key="2">
    <source>
        <dbReference type="ARBA" id="ARBA00022679"/>
    </source>
</evidence>
<sequence>MKPILIIQLQRMGDMILTYPLFLWLQKAYPNHPICFFGEEHICKQVKDFFPGAIFFSWTTLAKVLHTDFFFSLNLSHRKEAARLNYLVRAEQKYGYVENRDGHLYIKGKWQLYRASLVQNNTFNAFHWADLNALDVISLDTIKNHKWSFLTNSLSFPLKLGLFLGASEESKYPNSIFWEELITFFLNKNRKPFLLGGLKEKKLANSLIEKFGLPKSMDFTGKFNLVEFAKSISFFDLFITPDTGPMHIATFMGKQVLNISMGNVSPWDTGPYLPGNMVIRRYTDCFPCWECNFNYECKNNFSARFVCKLFENEGNFEDKEYRLYFVSRKNGLFYLKSKFMYKNDIVREFWFLVFGTLLGLWNEEYQINKILRRISIYDEDIINLLLAQARYCLNEIKVIFKNKEINTNFWKKFDIYFRPLSSYFILEWQNNNFSMSCLKRSIYFLERFIAWLKSV</sequence>
<dbReference type="SUPFAM" id="SSF53756">
    <property type="entry name" value="UDP-Glycosyltransferase/glycogen phosphorylase"/>
    <property type="match status" value="1"/>
</dbReference>
<organism evidence="3 4">
    <name type="scientific">Desulfonauticus submarinus</name>
    <dbReference type="NCBI Taxonomy" id="206665"/>
    <lineage>
        <taxon>Bacteria</taxon>
        <taxon>Pseudomonadati</taxon>
        <taxon>Thermodesulfobacteriota</taxon>
        <taxon>Desulfovibrionia</taxon>
        <taxon>Desulfovibrionales</taxon>
        <taxon>Desulfonauticaceae</taxon>
        <taxon>Desulfonauticus</taxon>
    </lineage>
</organism>
<dbReference type="GO" id="GO:0009244">
    <property type="term" value="P:lipopolysaccharide core region biosynthetic process"/>
    <property type="evidence" value="ECO:0007669"/>
    <property type="project" value="TreeGrafter"/>
</dbReference>
<evidence type="ECO:0000313" key="3">
    <source>
        <dbReference type="EMBL" id="SDN23508.1"/>
    </source>
</evidence>
<dbReference type="Pfam" id="PF01075">
    <property type="entry name" value="Glyco_transf_9"/>
    <property type="match status" value="1"/>
</dbReference>
<name>A0A1G9ZQC7_9BACT</name>
<gene>
    <name evidence="3" type="ORF">SAMN04488516_101128</name>
</gene>
<proteinExistence type="predicted"/>
<dbReference type="AlphaFoldDB" id="A0A1G9ZQC7"/>
<dbReference type="EMBL" id="FNIN01000001">
    <property type="protein sequence ID" value="SDN23508.1"/>
    <property type="molecule type" value="Genomic_DNA"/>
</dbReference>
<dbReference type="GO" id="GO:0008713">
    <property type="term" value="F:ADP-heptose-lipopolysaccharide heptosyltransferase activity"/>
    <property type="evidence" value="ECO:0007669"/>
    <property type="project" value="TreeGrafter"/>
</dbReference>
<dbReference type="Gene3D" id="3.40.50.2000">
    <property type="entry name" value="Glycogen Phosphorylase B"/>
    <property type="match status" value="2"/>
</dbReference>
<keyword evidence="1" id="KW-0328">Glycosyltransferase</keyword>
<dbReference type="GO" id="GO:0005829">
    <property type="term" value="C:cytosol"/>
    <property type="evidence" value="ECO:0007669"/>
    <property type="project" value="TreeGrafter"/>
</dbReference>
<dbReference type="Proteomes" id="UP000199602">
    <property type="component" value="Unassembled WGS sequence"/>
</dbReference>
<dbReference type="CDD" id="cd03789">
    <property type="entry name" value="GT9_LPS_heptosyltransferase"/>
    <property type="match status" value="1"/>
</dbReference>
<protein>
    <submittedName>
        <fullName evidence="3">ADP-heptose:LPS heptosyltransferase</fullName>
    </submittedName>
</protein>